<keyword evidence="3" id="KW-0732">Signal</keyword>
<dbReference type="EMBL" id="JAYXHS010000004">
    <property type="protein sequence ID" value="MEC5387653.1"/>
    <property type="molecule type" value="Genomic_DNA"/>
</dbReference>
<comment type="caution">
    <text evidence="4">The sequence shown here is derived from an EMBL/GenBank/DDBJ whole genome shotgun (WGS) entry which is preliminary data.</text>
</comment>
<dbReference type="Proteomes" id="UP001331561">
    <property type="component" value="Unassembled WGS sequence"/>
</dbReference>
<sequence>MSVWLAALVIAVQCNASLAQSNGANTPQEPRAFPGAVGFGSETSAGRGGRIIRVTNLDSRGSGSLRAAIEADGPRIVVFEVGGLIDLDKADLRIRNPFITIAGQTAPTPGITIIRGGMKLQTHDILMQHMRFRMGDAGLPKKYGYESDVSVESGNAWNVVVDHCSMSWGTDENLSVSGPLDQGPNNTAHRVTLSNNIIAEGLWDSAHGKGKHSMGSLIHDNVQDVAIIGNLYAHNNDRNPYMKSNTTGVVVNNLIYNPGNCAICLGGYPPEWVGREMPPPPRITVVGNVLQHGSNTRKGLPLIRHSNTGVTADAYVEDNLAFDAAGQPASLMTDSIRMLKDKPVWPAGLTALPAAQVKENVLTHAGARPRERDIVDQRIVADLRLGKGRIIDSQDDVGGYPSVQATRRTLDIPSTDIDGWLRRLALDLE</sequence>
<keyword evidence="2" id="KW-0325">Glycoprotein</keyword>
<evidence type="ECO:0008006" key="6">
    <source>
        <dbReference type="Google" id="ProtNLM"/>
    </source>
</evidence>
<dbReference type="SUPFAM" id="SSF51126">
    <property type="entry name" value="Pectin lyase-like"/>
    <property type="match status" value="1"/>
</dbReference>
<name>A0ABU6K777_9RHOO</name>
<evidence type="ECO:0000313" key="4">
    <source>
        <dbReference type="EMBL" id="MEC5387653.1"/>
    </source>
</evidence>
<organism evidence="4 5">
    <name type="scientific">Uliginosibacterium silvisoli</name>
    <dbReference type="NCBI Taxonomy" id="3114758"/>
    <lineage>
        <taxon>Bacteria</taxon>
        <taxon>Pseudomonadati</taxon>
        <taxon>Pseudomonadota</taxon>
        <taxon>Betaproteobacteria</taxon>
        <taxon>Rhodocyclales</taxon>
        <taxon>Zoogloeaceae</taxon>
        <taxon>Uliginosibacterium</taxon>
    </lineage>
</organism>
<evidence type="ECO:0000256" key="1">
    <source>
        <dbReference type="ARBA" id="ARBA00022723"/>
    </source>
</evidence>
<evidence type="ECO:0000313" key="5">
    <source>
        <dbReference type="Proteomes" id="UP001331561"/>
    </source>
</evidence>
<proteinExistence type="predicted"/>
<keyword evidence="1" id="KW-0479">Metal-binding</keyword>
<dbReference type="InterPro" id="IPR012334">
    <property type="entry name" value="Pectin_lyas_fold"/>
</dbReference>
<dbReference type="InterPro" id="IPR052063">
    <property type="entry name" value="Polysaccharide_Lyase_1"/>
</dbReference>
<evidence type="ECO:0000256" key="2">
    <source>
        <dbReference type="ARBA" id="ARBA00023180"/>
    </source>
</evidence>
<gene>
    <name evidence="4" type="ORF">VVD49_18110</name>
</gene>
<protein>
    <recommendedName>
        <fullName evidence="6">Pectate lyase</fullName>
    </recommendedName>
</protein>
<dbReference type="RefSeq" id="WP_327600629.1">
    <property type="nucleotide sequence ID" value="NZ_JAYXHS010000004.1"/>
</dbReference>
<reference evidence="4 5" key="1">
    <citation type="submission" date="2024-01" db="EMBL/GenBank/DDBJ databases">
        <title>Uliginosibacterium soil sp. nov.</title>
        <authorList>
            <person name="Lv Y."/>
        </authorList>
    </citation>
    <scope>NUCLEOTIDE SEQUENCE [LARGE SCALE GENOMIC DNA]</scope>
    <source>
        <strain evidence="4 5">H3</strain>
    </source>
</reference>
<accession>A0ABU6K777</accession>
<feature type="signal peptide" evidence="3">
    <location>
        <begin position="1"/>
        <end position="19"/>
    </location>
</feature>
<evidence type="ECO:0000256" key="3">
    <source>
        <dbReference type="SAM" id="SignalP"/>
    </source>
</evidence>
<dbReference type="PANTHER" id="PTHR42970:SF1">
    <property type="entry name" value="PECTATE LYASE C-RELATED"/>
    <property type="match status" value="1"/>
</dbReference>
<feature type="chain" id="PRO_5047023788" description="Pectate lyase" evidence="3">
    <location>
        <begin position="20"/>
        <end position="429"/>
    </location>
</feature>
<dbReference type="InterPro" id="IPR011050">
    <property type="entry name" value="Pectin_lyase_fold/virulence"/>
</dbReference>
<dbReference type="Gene3D" id="2.160.20.10">
    <property type="entry name" value="Single-stranded right-handed beta-helix, Pectin lyase-like"/>
    <property type="match status" value="1"/>
</dbReference>
<keyword evidence="5" id="KW-1185">Reference proteome</keyword>
<dbReference type="PANTHER" id="PTHR42970">
    <property type="entry name" value="PECTATE LYASE C-RELATED"/>
    <property type="match status" value="1"/>
</dbReference>